<keyword evidence="2" id="KW-1133">Transmembrane helix</keyword>
<gene>
    <name evidence="4" type="ORF">JZO85_06095</name>
</gene>
<name>A0ABS3HGU9_9ENTE</name>
<keyword evidence="2" id="KW-0812">Transmembrane</keyword>
<feature type="signal peptide" evidence="3">
    <location>
        <begin position="1"/>
        <end position="29"/>
    </location>
</feature>
<feature type="transmembrane region" description="Helical" evidence="2">
    <location>
        <begin position="85"/>
        <end position="106"/>
    </location>
</feature>
<proteinExistence type="predicted"/>
<feature type="compositionally biased region" description="Polar residues" evidence="1">
    <location>
        <begin position="70"/>
        <end position="80"/>
    </location>
</feature>
<keyword evidence="5" id="KW-1185">Reference proteome</keyword>
<evidence type="ECO:0000256" key="2">
    <source>
        <dbReference type="SAM" id="Phobius"/>
    </source>
</evidence>
<sequence>MKKQLMRIFACLFLSLFVFLANTSIGYGAQELENNKNGSTGKVGFYLEDTKTSESNTKEETVSKTRPSSDSRSQSNKQFPQTGSLIKWSTVGIGIGIIAFCIMLYLTKLVKHLLFYYKKN</sequence>
<comment type="caution">
    <text evidence="4">The sequence shown here is derived from an EMBL/GenBank/DDBJ whole genome shotgun (WGS) entry which is preliminary data.</text>
</comment>
<dbReference type="RefSeq" id="WP_207107613.1">
    <property type="nucleotide sequence ID" value="NZ_JAFLVR010000012.1"/>
</dbReference>
<protein>
    <recommendedName>
        <fullName evidence="6">Gram-positive cocci surface proteins LPxTG domain-containing protein</fullName>
    </recommendedName>
</protein>
<organism evidence="4 5">
    <name type="scientific">Candidatus Enterococcus murrayae</name>
    <dbReference type="NCBI Taxonomy" id="2815321"/>
    <lineage>
        <taxon>Bacteria</taxon>
        <taxon>Bacillati</taxon>
        <taxon>Bacillota</taxon>
        <taxon>Bacilli</taxon>
        <taxon>Lactobacillales</taxon>
        <taxon>Enterococcaceae</taxon>
        <taxon>Enterococcus</taxon>
    </lineage>
</organism>
<evidence type="ECO:0000313" key="4">
    <source>
        <dbReference type="EMBL" id="MBO0451833.1"/>
    </source>
</evidence>
<evidence type="ECO:0000256" key="1">
    <source>
        <dbReference type="SAM" id="MobiDB-lite"/>
    </source>
</evidence>
<feature type="region of interest" description="Disordered" evidence="1">
    <location>
        <begin position="49"/>
        <end position="80"/>
    </location>
</feature>
<evidence type="ECO:0000313" key="5">
    <source>
        <dbReference type="Proteomes" id="UP000664495"/>
    </source>
</evidence>
<keyword evidence="3" id="KW-0732">Signal</keyword>
<evidence type="ECO:0000256" key="3">
    <source>
        <dbReference type="SAM" id="SignalP"/>
    </source>
</evidence>
<accession>A0ABS3HGU9</accession>
<reference evidence="4 5" key="1">
    <citation type="submission" date="2021-03" db="EMBL/GenBank/DDBJ databases">
        <title>Enterococcal diversity collection.</title>
        <authorList>
            <person name="Gilmore M.S."/>
            <person name="Schwartzman J."/>
            <person name="Van Tyne D."/>
            <person name="Martin M."/>
            <person name="Earl A.M."/>
            <person name="Manson A.L."/>
            <person name="Straub T."/>
            <person name="Salamzade R."/>
            <person name="Saavedra J."/>
            <person name="Lebreton F."/>
            <person name="Prichula J."/>
            <person name="Schaufler K."/>
            <person name="Gaca A."/>
            <person name="Sgardioli B."/>
            <person name="Wagenaar J."/>
            <person name="Strong T."/>
        </authorList>
    </citation>
    <scope>NUCLEOTIDE SEQUENCE [LARGE SCALE GENOMIC DNA]</scope>
    <source>
        <strain evidence="4 5">MJM16</strain>
    </source>
</reference>
<evidence type="ECO:0008006" key="6">
    <source>
        <dbReference type="Google" id="ProtNLM"/>
    </source>
</evidence>
<keyword evidence="2" id="KW-0472">Membrane</keyword>
<feature type="chain" id="PRO_5046777834" description="Gram-positive cocci surface proteins LPxTG domain-containing protein" evidence="3">
    <location>
        <begin position="30"/>
        <end position="120"/>
    </location>
</feature>
<feature type="compositionally biased region" description="Basic and acidic residues" evidence="1">
    <location>
        <begin position="49"/>
        <end position="69"/>
    </location>
</feature>
<dbReference type="Proteomes" id="UP000664495">
    <property type="component" value="Unassembled WGS sequence"/>
</dbReference>
<dbReference type="EMBL" id="JAFLVR010000012">
    <property type="protein sequence ID" value="MBO0451833.1"/>
    <property type="molecule type" value="Genomic_DNA"/>
</dbReference>